<proteinExistence type="predicted"/>
<protein>
    <submittedName>
        <fullName evidence="1">Uncharacterized protein</fullName>
    </submittedName>
</protein>
<dbReference type="EMBL" id="OX597834">
    <property type="protein sequence ID" value="CAI9738189.1"/>
    <property type="molecule type" value="Genomic_DNA"/>
</dbReference>
<organism evidence="1 2">
    <name type="scientific">Octopus vulgaris</name>
    <name type="common">Common octopus</name>
    <dbReference type="NCBI Taxonomy" id="6645"/>
    <lineage>
        <taxon>Eukaryota</taxon>
        <taxon>Metazoa</taxon>
        <taxon>Spiralia</taxon>
        <taxon>Lophotrochozoa</taxon>
        <taxon>Mollusca</taxon>
        <taxon>Cephalopoda</taxon>
        <taxon>Coleoidea</taxon>
        <taxon>Octopodiformes</taxon>
        <taxon>Octopoda</taxon>
        <taxon>Incirrata</taxon>
        <taxon>Octopodidae</taxon>
        <taxon>Octopus</taxon>
    </lineage>
</organism>
<sequence>MKLRCYLNYEICSLTKAAILKIGSIFSICIYKVCDIALSNGQAAVQGEEDEEEIMELDKRIRMKATVNRFVCAEHRTC</sequence>
<keyword evidence="2" id="KW-1185">Reference proteome</keyword>
<accession>A0AA36BPY8</accession>
<gene>
    <name evidence="1" type="ORF">OCTVUL_1B001150</name>
</gene>
<dbReference type="Proteomes" id="UP001162480">
    <property type="component" value="Chromosome 21"/>
</dbReference>
<dbReference type="AlphaFoldDB" id="A0AA36BPY8"/>
<evidence type="ECO:0000313" key="2">
    <source>
        <dbReference type="Proteomes" id="UP001162480"/>
    </source>
</evidence>
<name>A0AA36BPY8_OCTVU</name>
<reference evidence="1" key="1">
    <citation type="submission" date="2023-08" db="EMBL/GenBank/DDBJ databases">
        <authorList>
            <person name="Alioto T."/>
            <person name="Alioto T."/>
            <person name="Gomez Garrido J."/>
        </authorList>
    </citation>
    <scope>NUCLEOTIDE SEQUENCE</scope>
</reference>
<evidence type="ECO:0000313" key="1">
    <source>
        <dbReference type="EMBL" id="CAI9738189.1"/>
    </source>
</evidence>